<name>A0ABV8C8V5_9PSEU</name>
<evidence type="ECO:0000259" key="1">
    <source>
        <dbReference type="Pfam" id="PF00668"/>
    </source>
</evidence>
<accession>A0ABV8C8V5</accession>
<gene>
    <name evidence="2" type="ORF">ACFOWZ_43835</name>
</gene>
<evidence type="ECO:0000313" key="3">
    <source>
        <dbReference type="Proteomes" id="UP001595690"/>
    </source>
</evidence>
<protein>
    <submittedName>
        <fullName evidence="2">Condensation domain-containing protein</fullName>
    </submittedName>
</protein>
<dbReference type="EMBL" id="JBHRZI010000052">
    <property type="protein sequence ID" value="MFC3898441.1"/>
    <property type="molecule type" value="Genomic_DNA"/>
</dbReference>
<feature type="domain" description="Condensation" evidence="1">
    <location>
        <begin position="5"/>
        <end position="456"/>
    </location>
</feature>
<dbReference type="CDD" id="cd19531">
    <property type="entry name" value="LCL_NRPS-like"/>
    <property type="match status" value="1"/>
</dbReference>
<organism evidence="2 3">
    <name type="scientific">Lentzea rhizosphaerae</name>
    <dbReference type="NCBI Taxonomy" id="2041025"/>
    <lineage>
        <taxon>Bacteria</taxon>
        <taxon>Bacillati</taxon>
        <taxon>Actinomycetota</taxon>
        <taxon>Actinomycetes</taxon>
        <taxon>Pseudonocardiales</taxon>
        <taxon>Pseudonocardiaceae</taxon>
        <taxon>Lentzea</taxon>
    </lineage>
</organism>
<proteinExistence type="predicted"/>
<dbReference type="InterPro" id="IPR023213">
    <property type="entry name" value="CAT-like_dom_sf"/>
</dbReference>
<dbReference type="InterPro" id="IPR001242">
    <property type="entry name" value="Condensation_dom"/>
</dbReference>
<sequence length="472" mass="51734">MERMLSVGQEALWLLYRMAPQSAAYNVAWAMRVRGPLDVTALCRAFGLVAGRHDLLRSRFVEREGTPRRIVCDEPISPLEIRYAANADDERVRELVHDEIARPFTLETDGAARLVLLQVGAGDAALVLVTHHIATDFASLSLVVRELFQAYQAVRAGAEPDWRPLRHTYDDFVTAERRMLGSARGEEMAAYWRSVLAGAPTGLELPLDRPRPPERRYAGAVHTFQLPADVVEGLQPAARAARVTPVRHLIGVFQALLQRYTGQDDFLVGCDAASGMSLAHRGVVGYYTNRVVLRARCDPFTTFADLVAGVHRQLTEGAPHADFPFSMLHRVLGLPGRSGTGALVQAAVSMITVNPADPLVALATRSHGSEVDHAGLSFTALDMPQQAGQSDLTLEVIRSRASVHCAVKYDADLFLPGTIRRLEDHFVRLLRAAADDPGRRVSSVGLVDQTERERLLAFATGRSHHLAEGASR</sequence>
<dbReference type="PANTHER" id="PTHR45527:SF1">
    <property type="entry name" value="FATTY ACID SYNTHASE"/>
    <property type="match status" value="1"/>
</dbReference>
<dbReference type="Proteomes" id="UP001595690">
    <property type="component" value="Unassembled WGS sequence"/>
</dbReference>
<reference evidence="3" key="1">
    <citation type="journal article" date="2019" name="Int. J. Syst. Evol. Microbiol.">
        <title>The Global Catalogue of Microorganisms (GCM) 10K type strain sequencing project: providing services to taxonomists for standard genome sequencing and annotation.</title>
        <authorList>
            <consortium name="The Broad Institute Genomics Platform"/>
            <consortium name="The Broad Institute Genome Sequencing Center for Infectious Disease"/>
            <person name="Wu L."/>
            <person name="Ma J."/>
        </authorList>
    </citation>
    <scope>NUCLEOTIDE SEQUENCE [LARGE SCALE GENOMIC DNA]</scope>
    <source>
        <strain evidence="3">CGMCC 4.7405</strain>
    </source>
</reference>
<dbReference type="Pfam" id="PF00668">
    <property type="entry name" value="Condensation"/>
    <property type="match status" value="1"/>
</dbReference>
<dbReference type="Gene3D" id="3.30.559.30">
    <property type="entry name" value="Nonribosomal peptide synthetase, condensation domain"/>
    <property type="match status" value="1"/>
</dbReference>
<dbReference type="SUPFAM" id="SSF52777">
    <property type="entry name" value="CoA-dependent acyltransferases"/>
    <property type="match status" value="2"/>
</dbReference>
<keyword evidence="3" id="KW-1185">Reference proteome</keyword>
<evidence type="ECO:0000313" key="2">
    <source>
        <dbReference type="EMBL" id="MFC3898441.1"/>
    </source>
</evidence>
<comment type="caution">
    <text evidence="2">The sequence shown here is derived from an EMBL/GenBank/DDBJ whole genome shotgun (WGS) entry which is preliminary data.</text>
</comment>
<dbReference type="Gene3D" id="3.30.559.10">
    <property type="entry name" value="Chloramphenicol acetyltransferase-like domain"/>
    <property type="match status" value="1"/>
</dbReference>
<dbReference type="RefSeq" id="WP_382379948.1">
    <property type="nucleotide sequence ID" value="NZ_JBHRZI010000052.1"/>
</dbReference>
<dbReference type="PANTHER" id="PTHR45527">
    <property type="entry name" value="NONRIBOSOMAL PEPTIDE SYNTHETASE"/>
    <property type="match status" value="1"/>
</dbReference>